<protein>
    <submittedName>
        <fullName evidence="2">D-inositol 3-phosphate glycosyltransferase</fullName>
        <ecNumber evidence="2">2.4.1.250</ecNumber>
    </submittedName>
</protein>
<dbReference type="Proteomes" id="UP000197783">
    <property type="component" value="Unassembled WGS sequence"/>
</dbReference>
<dbReference type="SUPFAM" id="SSF53756">
    <property type="entry name" value="UDP-Glycosyltransferase/glycogen phosphorylase"/>
    <property type="match status" value="1"/>
</dbReference>
<accession>A0A245ZRY4</accession>
<evidence type="ECO:0000313" key="3">
    <source>
        <dbReference type="Proteomes" id="UP000197783"/>
    </source>
</evidence>
<dbReference type="EC" id="2.4.1.250" evidence="2"/>
<dbReference type="Pfam" id="PF13692">
    <property type="entry name" value="Glyco_trans_1_4"/>
    <property type="match status" value="1"/>
</dbReference>
<evidence type="ECO:0000259" key="1">
    <source>
        <dbReference type="Pfam" id="PF13439"/>
    </source>
</evidence>
<feature type="domain" description="Glycosyltransferase subfamily 4-like N-terminal" evidence="1">
    <location>
        <begin position="30"/>
        <end position="221"/>
    </location>
</feature>
<organism evidence="2 3">
    <name type="scientific">Sphingomonas mucosissima</name>
    <dbReference type="NCBI Taxonomy" id="370959"/>
    <lineage>
        <taxon>Bacteria</taxon>
        <taxon>Pseudomonadati</taxon>
        <taxon>Pseudomonadota</taxon>
        <taxon>Alphaproteobacteria</taxon>
        <taxon>Sphingomonadales</taxon>
        <taxon>Sphingomonadaceae</taxon>
        <taxon>Sphingomonas</taxon>
    </lineage>
</organism>
<gene>
    <name evidence="2" type="primary">mshA_1</name>
    <name evidence="2" type="ORF">SPMU_08390</name>
</gene>
<keyword evidence="2" id="KW-0328">Glycosyltransferase</keyword>
<dbReference type="EMBL" id="NBBJ01000001">
    <property type="protein sequence ID" value="OWK32507.1"/>
    <property type="molecule type" value="Genomic_DNA"/>
</dbReference>
<proteinExistence type="predicted"/>
<dbReference type="Gene3D" id="3.40.50.2000">
    <property type="entry name" value="Glycogen Phosphorylase B"/>
    <property type="match status" value="2"/>
</dbReference>
<name>A0A245ZRY4_9SPHN</name>
<evidence type="ECO:0000313" key="2">
    <source>
        <dbReference type="EMBL" id="OWK32507.1"/>
    </source>
</evidence>
<dbReference type="InterPro" id="IPR050194">
    <property type="entry name" value="Glycosyltransferase_grp1"/>
</dbReference>
<keyword evidence="2" id="KW-0808">Transferase</keyword>
<dbReference type="PANTHER" id="PTHR45947:SF13">
    <property type="entry name" value="TRANSFERASE"/>
    <property type="match status" value="1"/>
</dbReference>
<keyword evidence="3" id="KW-1185">Reference proteome</keyword>
<reference evidence="2 3" key="1">
    <citation type="submission" date="2017-03" db="EMBL/GenBank/DDBJ databases">
        <title>Genome sequence of Sphingomonas mucosissima DSM 17494.</title>
        <authorList>
            <person name="Poehlein A."/>
            <person name="Wuebbeler J.H."/>
            <person name="Steinbuechel A."/>
            <person name="Daniel R."/>
        </authorList>
    </citation>
    <scope>NUCLEOTIDE SEQUENCE [LARGE SCALE GENOMIC DNA]</scope>
    <source>
        <strain evidence="2 3">DSM 17494</strain>
    </source>
</reference>
<dbReference type="Pfam" id="PF13439">
    <property type="entry name" value="Glyco_transf_4"/>
    <property type="match status" value="1"/>
</dbReference>
<dbReference type="AlphaFoldDB" id="A0A245ZRY4"/>
<comment type="caution">
    <text evidence="2">The sequence shown here is derived from an EMBL/GenBank/DDBJ whole genome shotgun (WGS) entry which is preliminary data.</text>
</comment>
<dbReference type="InterPro" id="IPR028098">
    <property type="entry name" value="Glyco_trans_4-like_N"/>
</dbReference>
<dbReference type="GO" id="GO:0102710">
    <property type="term" value="F:D-inositol-3-phosphate glycosyltransferase activity"/>
    <property type="evidence" value="ECO:0007669"/>
    <property type="project" value="UniProtKB-EC"/>
</dbReference>
<sequence length="419" mass="45919">MLMDKGDMRQPQGRGRIAIFSHTHPSLTSGGAEISAYNLFRGLRAIGRDAILIAACDEANLDEITLGAHEFALPVRGAFYDHLYHIAPRDVRQSLLQLLQAQNVSLFNAHHFLHIGVGALADVAAAGIDVVLTIHEYLAICNNHGQLVTRPGQMLCQGPSPAACHKCYPEHSKQQFAVRQQHVATALTPVSAFVSPSHFLAEKMIEQGLPRERVEVIENGVPSVETVQERRRSRGVWRFGYFGQINPFKGVGVLLDACAVLARDPALAATIRIAVHGNFVGQSASFIDRFNAAVQEFPFLSYLGPYDNQNVAQLMAECDYVVMPSTWWENSPVVIQEAFRARRPVICTGIGGMAEKVVDGETGLHFVRNDPADLADQIAQAADEALHTRLQRALPRPLTSIEMAERYAAVFKQVASASV</sequence>
<dbReference type="PANTHER" id="PTHR45947">
    <property type="entry name" value="SULFOQUINOVOSYL TRANSFERASE SQD2"/>
    <property type="match status" value="1"/>
</dbReference>